<evidence type="ECO:0000313" key="1">
    <source>
        <dbReference type="EMBL" id="VYU08732.1"/>
    </source>
</evidence>
<gene>
    <name evidence="1" type="ORF">VRLFYP33_01212</name>
</gene>
<dbReference type="EMBL" id="CACRUX010000047">
    <property type="protein sequence ID" value="VYU08732.1"/>
    <property type="molecule type" value="Genomic_DNA"/>
</dbReference>
<organism evidence="1">
    <name type="scientific">Veillonella ratti</name>
    <dbReference type="NCBI Taxonomy" id="103892"/>
    <lineage>
        <taxon>Bacteria</taxon>
        <taxon>Bacillati</taxon>
        <taxon>Bacillota</taxon>
        <taxon>Negativicutes</taxon>
        <taxon>Veillonellales</taxon>
        <taxon>Veillonellaceae</taxon>
        <taxon>Veillonella</taxon>
    </lineage>
</organism>
<name>A0A6N3BY67_9FIRM</name>
<dbReference type="AlphaFoldDB" id="A0A6N3BY67"/>
<protein>
    <submittedName>
        <fullName evidence="1">Uncharacterized protein</fullName>
    </submittedName>
</protein>
<accession>A0A6N3BY67</accession>
<proteinExistence type="predicted"/>
<reference evidence="1" key="1">
    <citation type="submission" date="2019-11" db="EMBL/GenBank/DDBJ databases">
        <authorList>
            <person name="Feng L."/>
        </authorList>
    </citation>
    <scope>NUCLEOTIDE SEQUENCE</scope>
    <source>
        <strain evidence="1">VrattiLFYP33</strain>
    </source>
</reference>
<sequence length="141" mass="16296">MLIKSLQLTADSVSISYAYEQSNGFVDQLTLKSKDLPSAELRNAFSALKDIFLIQFREFCDFSDNLWLFKVNFKYSELEFDKLSLTGSLTFETGRSISFSTSWWYPDEKLISVENLLEEANRYVKGKRAQTNLFEVAEKAE</sequence>
<dbReference type="RefSeq" id="WP_156704778.1">
    <property type="nucleotide sequence ID" value="NZ_CACRUX010000047.1"/>
</dbReference>